<protein>
    <recommendedName>
        <fullName evidence="4">Aminoglycoside-2''-adenylyltransferase</fullName>
    </recommendedName>
</protein>
<dbReference type="AlphaFoldDB" id="A0A418V6T9"/>
<name>A0A418V6T9_9DEIO</name>
<comment type="caution">
    <text evidence="2">The sequence shown here is derived from an EMBL/GenBank/DDBJ whole genome shotgun (WGS) entry which is preliminary data.</text>
</comment>
<evidence type="ECO:0000313" key="3">
    <source>
        <dbReference type="Proteomes" id="UP000286287"/>
    </source>
</evidence>
<dbReference type="Pfam" id="PF10706">
    <property type="entry name" value="Aminoglyc_resit"/>
    <property type="match status" value="1"/>
</dbReference>
<reference evidence="2 3" key="1">
    <citation type="submission" date="2018-09" db="EMBL/GenBank/DDBJ databases">
        <authorList>
            <person name="Zhu H."/>
        </authorList>
    </citation>
    <scope>NUCLEOTIDE SEQUENCE [LARGE SCALE GENOMIC DNA]</scope>
    <source>
        <strain evidence="2 3">K2S05-167</strain>
    </source>
</reference>
<organism evidence="2 3">
    <name type="scientific">Deinococcus cavernae</name>
    <dbReference type="NCBI Taxonomy" id="2320857"/>
    <lineage>
        <taxon>Bacteria</taxon>
        <taxon>Thermotogati</taxon>
        <taxon>Deinococcota</taxon>
        <taxon>Deinococci</taxon>
        <taxon>Deinococcales</taxon>
        <taxon>Deinococcaceae</taxon>
        <taxon>Deinococcus</taxon>
    </lineage>
</organism>
<evidence type="ECO:0000256" key="1">
    <source>
        <dbReference type="SAM" id="MobiDB-lite"/>
    </source>
</evidence>
<dbReference type="Gene3D" id="3.30.460.40">
    <property type="match status" value="1"/>
</dbReference>
<dbReference type="OrthoDB" id="9800567at2"/>
<evidence type="ECO:0000313" key="2">
    <source>
        <dbReference type="EMBL" id="RJF71833.1"/>
    </source>
</evidence>
<sequence length="340" mass="37489">MHALQEATEALKKTLGDFLDRGREDGVFFVQAGGPGSVPALSDLDVPELHVDVLPGELSEQQRSGLLQLGYVPDGGHWAHPGGWRLVFPDHGTGWRAEQQALASLLSADNGAAAEYRHIFEARGRRAADQASADAALRHHARTVGFSPAEFIAQTLAPLDAPWMFAAGVALDLHLGRVARPHDDVDIVFPRERQPELLALLRAGGWRTDAPLDGTYQEWTSPLEPPHHQVHARHPDLPDVILADFMFTDLSGERWHYRRDPGITLPLSEARRHAENGLPYLAPQATLLFKSATSGGQPRPKDEQDFRRSLPTLSTPEKEWLAQQVARTTAQHPWLAALES</sequence>
<dbReference type="InterPro" id="IPR019646">
    <property type="entry name" value="Aminoglyc_AdlTrfase"/>
</dbReference>
<dbReference type="RefSeq" id="WP_119763389.1">
    <property type="nucleotide sequence ID" value="NZ_QYUJ01000014.1"/>
</dbReference>
<feature type="region of interest" description="Disordered" evidence="1">
    <location>
        <begin position="291"/>
        <end position="319"/>
    </location>
</feature>
<proteinExistence type="predicted"/>
<feature type="compositionally biased region" description="Basic and acidic residues" evidence="1">
    <location>
        <begin position="299"/>
        <end position="308"/>
    </location>
</feature>
<keyword evidence="3" id="KW-1185">Reference proteome</keyword>
<dbReference type="Proteomes" id="UP000286287">
    <property type="component" value="Unassembled WGS sequence"/>
</dbReference>
<accession>A0A418V6T9</accession>
<gene>
    <name evidence="2" type="ORF">D3875_09950</name>
</gene>
<dbReference type="EMBL" id="QYUJ01000014">
    <property type="protein sequence ID" value="RJF71833.1"/>
    <property type="molecule type" value="Genomic_DNA"/>
</dbReference>
<evidence type="ECO:0008006" key="4">
    <source>
        <dbReference type="Google" id="ProtNLM"/>
    </source>
</evidence>